<comment type="caution">
    <text evidence="2">The sequence shown here is derived from an EMBL/GenBank/DDBJ whole genome shotgun (WGS) entry which is preliminary data.</text>
</comment>
<accession>A0A9W9ZH57</accession>
<dbReference type="EMBL" id="MU826350">
    <property type="protein sequence ID" value="KAJ7381410.1"/>
    <property type="molecule type" value="Genomic_DNA"/>
</dbReference>
<evidence type="ECO:0000313" key="2">
    <source>
        <dbReference type="EMBL" id="KAJ7381410.1"/>
    </source>
</evidence>
<keyword evidence="3" id="KW-1185">Reference proteome</keyword>
<reference evidence="2" key="1">
    <citation type="submission" date="2023-01" db="EMBL/GenBank/DDBJ databases">
        <title>Genome assembly of the deep-sea coral Lophelia pertusa.</title>
        <authorList>
            <person name="Herrera S."/>
            <person name="Cordes E."/>
        </authorList>
    </citation>
    <scope>NUCLEOTIDE SEQUENCE</scope>
    <source>
        <strain evidence="2">USNM1676648</strain>
        <tissue evidence="2">Polyp</tissue>
    </source>
</reference>
<protein>
    <submittedName>
        <fullName evidence="2">Uncharacterized protein</fullName>
    </submittedName>
</protein>
<gene>
    <name evidence="2" type="ORF">OS493_001545</name>
</gene>
<dbReference type="AlphaFoldDB" id="A0A9W9ZH57"/>
<organism evidence="2 3">
    <name type="scientific">Desmophyllum pertusum</name>
    <dbReference type="NCBI Taxonomy" id="174260"/>
    <lineage>
        <taxon>Eukaryota</taxon>
        <taxon>Metazoa</taxon>
        <taxon>Cnidaria</taxon>
        <taxon>Anthozoa</taxon>
        <taxon>Hexacorallia</taxon>
        <taxon>Scleractinia</taxon>
        <taxon>Caryophylliina</taxon>
        <taxon>Caryophylliidae</taxon>
        <taxon>Desmophyllum</taxon>
    </lineage>
</organism>
<evidence type="ECO:0000256" key="1">
    <source>
        <dbReference type="SAM" id="Phobius"/>
    </source>
</evidence>
<name>A0A9W9ZH57_9CNID</name>
<evidence type="ECO:0000313" key="3">
    <source>
        <dbReference type="Proteomes" id="UP001163046"/>
    </source>
</evidence>
<proteinExistence type="predicted"/>
<keyword evidence="1" id="KW-1133">Transmembrane helix</keyword>
<keyword evidence="1" id="KW-0472">Membrane</keyword>
<sequence>MYGSQGDNITLCWQIRPEVNTSQLTRFSVIALKRPVQLEMEKVASARKDGRFFRTYDSNHDGLYKDRVTMDADLQANMLFLRMTNYSNNMENMYCVLYEMFIVNDILTCYSHAVFLRTVDTDLPSSSYNGVQSTMATETNTTEIPKSTQGQDDYLNASMFRTGFIVISTLLGLFVVAVMLVRYRVVRHNNGRNNGQQELREIKS</sequence>
<keyword evidence="1" id="KW-0812">Transmembrane</keyword>
<dbReference type="Proteomes" id="UP001163046">
    <property type="component" value="Unassembled WGS sequence"/>
</dbReference>
<feature type="transmembrane region" description="Helical" evidence="1">
    <location>
        <begin position="163"/>
        <end position="183"/>
    </location>
</feature>
<dbReference type="OrthoDB" id="5988901at2759"/>